<evidence type="ECO:0000313" key="4">
    <source>
        <dbReference type="Proteomes" id="UP001154282"/>
    </source>
</evidence>
<evidence type="ECO:0000256" key="2">
    <source>
        <dbReference type="SAM" id="SignalP"/>
    </source>
</evidence>
<feature type="signal peptide" evidence="2">
    <location>
        <begin position="1"/>
        <end position="18"/>
    </location>
</feature>
<sequence length="106" mass="11505">MKLLLPITLLLIISMVMAAASFLQLSLALDIDGAFSPDSPPASPPGTCDSKCERRCAKAGVKKRCLKYCNICCGKCHCVPSGTYGNRSECPCYRDMKDNKGRQKCP</sequence>
<organism evidence="3 4">
    <name type="scientific">Linum tenue</name>
    <dbReference type="NCBI Taxonomy" id="586396"/>
    <lineage>
        <taxon>Eukaryota</taxon>
        <taxon>Viridiplantae</taxon>
        <taxon>Streptophyta</taxon>
        <taxon>Embryophyta</taxon>
        <taxon>Tracheophyta</taxon>
        <taxon>Spermatophyta</taxon>
        <taxon>Magnoliopsida</taxon>
        <taxon>eudicotyledons</taxon>
        <taxon>Gunneridae</taxon>
        <taxon>Pentapetalae</taxon>
        <taxon>rosids</taxon>
        <taxon>fabids</taxon>
        <taxon>Malpighiales</taxon>
        <taxon>Linaceae</taxon>
        <taxon>Linum</taxon>
    </lineage>
</organism>
<protein>
    <recommendedName>
        <fullName evidence="5">Snakin-1</fullName>
    </recommendedName>
</protein>
<comment type="caution">
    <text evidence="3">The sequence shown here is derived from an EMBL/GenBank/DDBJ whole genome shotgun (WGS) entry which is preliminary data.</text>
</comment>
<name>A0AAV0JBP0_9ROSI</name>
<evidence type="ECO:0008006" key="5">
    <source>
        <dbReference type="Google" id="ProtNLM"/>
    </source>
</evidence>
<keyword evidence="4" id="KW-1185">Reference proteome</keyword>
<keyword evidence="2" id="KW-0732">Signal</keyword>
<accession>A0AAV0JBP0</accession>
<dbReference type="PANTHER" id="PTHR23201">
    <property type="entry name" value="EXTENSIN, PROLINE-RICH PROTEIN"/>
    <property type="match status" value="1"/>
</dbReference>
<dbReference type="Proteomes" id="UP001154282">
    <property type="component" value="Unassembled WGS sequence"/>
</dbReference>
<feature type="chain" id="PRO_5043460252" description="Snakin-1" evidence="2">
    <location>
        <begin position="19"/>
        <end position="106"/>
    </location>
</feature>
<dbReference type="EMBL" id="CAMGYJ010000004">
    <property type="protein sequence ID" value="CAI0406259.1"/>
    <property type="molecule type" value="Genomic_DNA"/>
</dbReference>
<reference evidence="3" key="1">
    <citation type="submission" date="2022-08" db="EMBL/GenBank/DDBJ databases">
        <authorList>
            <person name="Gutierrez-Valencia J."/>
        </authorList>
    </citation>
    <scope>NUCLEOTIDE SEQUENCE</scope>
</reference>
<evidence type="ECO:0000256" key="1">
    <source>
        <dbReference type="ARBA" id="ARBA00010582"/>
    </source>
</evidence>
<dbReference type="InterPro" id="IPR003854">
    <property type="entry name" value="GASA"/>
</dbReference>
<comment type="similarity">
    <text evidence="1">Belongs to the GASA family.</text>
</comment>
<evidence type="ECO:0000313" key="3">
    <source>
        <dbReference type="EMBL" id="CAI0406259.1"/>
    </source>
</evidence>
<dbReference type="Pfam" id="PF02704">
    <property type="entry name" value="GASA"/>
    <property type="match status" value="1"/>
</dbReference>
<gene>
    <name evidence="3" type="ORF">LITE_LOCUS13142</name>
</gene>
<dbReference type="AlphaFoldDB" id="A0AAV0JBP0"/>
<proteinExistence type="inferred from homology"/>